<dbReference type="InterPro" id="IPR015168">
    <property type="entry name" value="SsuA/THI5"/>
</dbReference>
<evidence type="ECO:0000313" key="7">
    <source>
        <dbReference type="Proteomes" id="UP001165641"/>
    </source>
</evidence>
<protein>
    <submittedName>
        <fullName evidence="6">ABC transporter substrate-binding protein</fullName>
    </submittedName>
</protein>
<dbReference type="SUPFAM" id="SSF53850">
    <property type="entry name" value="Periplasmic binding protein-like II"/>
    <property type="match status" value="1"/>
</dbReference>
<evidence type="ECO:0000256" key="3">
    <source>
        <dbReference type="ARBA" id="ARBA00022729"/>
    </source>
</evidence>
<reference evidence="6" key="1">
    <citation type="submission" date="2022-12" db="EMBL/GenBank/DDBJ databases">
        <title>Paracoccus onchidii sp. nov., isolated from a marine invertebrate from the South China Sea.</title>
        <authorList>
            <person name="Xu S."/>
            <person name="Liu Z."/>
            <person name="Xu Y."/>
        </authorList>
    </citation>
    <scope>NUCLEOTIDE SEQUENCE</scope>
    <source>
        <strain evidence="6">Z330</strain>
    </source>
</reference>
<keyword evidence="3 4" id="KW-0732">Signal</keyword>
<organism evidence="6 7">
    <name type="scientific">Paracoccus onchidii</name>
    <dbReference type="NCBI Taxonomy" id="3017813"/>
    <lineage>
        <taxon>Bacteria</taxon>
        <taxon>Pseudomonadati</taxon>
        <taxon>Pseudomonadota</taxon>
        <taxon>Alphaproteobacteria</taxon>
        <taxon>Rhodobacterales</taxon>
        <taxon>Paracoccaceae</taxon>
        <taxon>Paracoccus</taxon>
    </lineage>
</organism>
<dbReference type="RefSeq" id="WP_271888836.1">
    <property type="nucleotide sequence ID" value="NZ_JAQBIE010000010.1"/>
</dbReference>
<comment type="caution">
    <text evidence="6">The sequence shown here is derived from an EMBL/GenBank/DDBJ whole genome shotgun (WGS) entry which is preliminary data.</text>
</comment>
<accession>A0ABT4ZFH5</accession>
<comment type="subcellular location">
    <subcellularLocation>
        <location evidence="1">Periplasm</location>
    </subcellularLocation>
</comment>
<proteinExistence type="inferred from homology"/>
<dbReference type="Gene3D" id="3.40.190.10">
    <property type="entry name" value="Periplasmic binding protein-like II"/>
    <property type="match status" value="2"/>
</dbReference>
<evidence type="ECO:0000256" key="2">
    <source>
        <dbReference type="ARBA" id="ARBA00010742"/>
    </source>
</evidence>
<gene>
    <name evidence="6" type="ORF">PAF17_09330</name>
</gene>
<evidence type="ECO:0000313" key="6">
    <source>
        <dbReference type="EMBL" id="MDB6177713.1"/>
    </source>
</evidence>
<dbReference type="PANTHER" id="PTHR30024:SF47">
    <property type="entry name" value="TAURINE-BINDING PERIPLASMIC PROTEIN"/>
    <property type="match status" value="1"/>
</dbReference>
<name>A0ABT4ZFH5_9RHOB</name>
<dbReference type="PANTHER" id="PTHR30024">
    <property type="entry name" value="ALIPHATIC SULFONATES-BINDING PROTEIN-RELATED"/>
    <property type="match status" value="1"/>
</dbReference>
<dbReference type="Proteomes" id="UP001165641">
    <property type="component" value="Unassembled WGS sequence"/>
</dbReference>
<evidence type="ECO:0000256" key="4">
    <source>
        <dbReference type="SAM" id="SignalP"/>
    </source>
</evidence>
<comment type="similarity">
    <text evidence="2">Belongs to the bacterial solute-binding protein SsuA/TauA family.</text>
</comment>
<evidence type="ECO:0000256" key="1">
    <source>
        <dbReference type="ARBA" id="ARBA00004418"/>
    </source>
</evidence>
<feature type="signal peptide" evidence="4">
    <location>
        <begin position="1"/>
        <end position="23"/>
    </location>
</feature>
<sequence>MKLAYGIAPLTLCMLAGGQAAFAQDSLTVAYFMEWPLPFQYAKAEGIYDERLGVPVNWVAFDTGTAMSAAMAAGDVQIAVSQGVPPFISAASAGQDLRIIGVAASYPENENCVVAARLEIDKDSANELEGLRVALPAGSGAHYGFLQQMEHFGVDVGTMTVVDMAPAEGAAAFEQGSVDMACGWGGALTRMLEHGNVLLTGDEKEEIGVLSSDVISTTSRFAAQNPELLAEFMAVTEEVNDMWSAGDKRDQMLPLIANDAGMDETGAGAVIDNFAFLTAEQQLSENWLGGGVANYLDGVANLFFEMGSLSTVLPSYDDLIDTQPLANSVER</sequence>
<evidence type="ECO:0000259" key="5">
    <source>
        <dbReference type="Pfam" id="PF09084"/>
    </source>
</evidence>
<dbReference type="EMBL" id="JAQBIE010000010">
    <property type="protein sequence ID" value="MDB6177713.1"/>
    <property type="molecule type" value="Genomic_DNA"/>
</dbReference>
<dbReference type="Pfam" id="PF09084">
    <property type="entry name" value="NMT1"/>
    <property type="match status" value="1"/>
</dbReference>
<feature type="domain" description="SsuA/THI5-like" evidence="5">
    <location>
        <begin position="39"/>
        <end position="238"/>
    </location>
</feature>
<feature type="chain" id="PRO_5047137327" evidence="4">
    <location>
        <begin position="24"/>
        <end position="331"/>
    </location>
</feature>
<keyword evidence="7" id="KW-1185">Reference proteome</keyword>